<dbReference type="PANTHER" id="PTHR32089:SF112">
    <property type="entry name" value="LYSOZYME-LIKE PROTEIN-RELATED"/>
    <property type="match status" value="1"/>
</dbReference>
<keyword evidence="7" id="KW-0812">Transmembrane</keyword>
<evidence type="ECO:0000313" key="11">
    <source>
        <dbReference type="Proteomes" id="UP000658225"/>
    </source>
</evidence>
<sequence length="562" mass="61533">MISTVGKKLWSGFLSILVIMIIVGVIGLWAIFSTSKEYRFLIDDRMKKVVLFEQLLKNQNENSNALRGYLLYNNDDYITSLSEINTSFDTIMAELDSIVRTKSARVILNKIKETAINYKENTDLVVSEFKKDKIEEIVEIATEGAVYQDTITEGIKQLIEHQNIQRNKTEQELDSFLQWIRMLIVGLIVLATAVSIIIARSISLSIAHPVSKMTVALKQIAKGDFSIESVNIRNKDEIGEMAIAFNGMASDLRGIITNTRDSAVQFAVQAEQLSASSEESLAASEMVAEITERSQIASEKQVSIAKDSSTSMNKMATGIDRITGDNEAMLLTSEEVVHLVGEGATLMKDFTHQMTTISSTIGQSVGIISEMANQSEKIRRVTSLITDIAVQTNLLALNAAIEAARAGEQGKGFAVVAEEVRNLAEQSKQSAEEIGRVIDTIILNVRQAVSSTEDGNNKVKEGLVVTKKTSAVFNQIEHAAHEVSEKVEMVSAAIEQIRKMTVEVSSGAVRVQELAIETSTEAQSTSAATEQQLAANEEISSSAQTLAELAVKLQNDMARFKV</sequence>
<dbReference type="GO" id="GO:0007165">
    <property type="term" value="P:signal transduction"/>
    <property type="evidence" value="ECO:0007669"/>
    <property type="project" value="UniProtKB-KW"/>
</dbReference>
<feature type="transmembrane region" description="Helical" evidence="7">
    <location>
        <begin position="176"/>
        <end position="199"/>
    </location>
</feature>
<keyword evidence="3 7" id="KW-0472">Membrane</keyword>
<evidence type="ECO:0000256" key="6">
    <source>
        <dbReference type="PROSITE-ProRule" id="PRU00284"/>
    </source>
</evidence>
<evidence type="ECO:0000256" key="4">
    <source>
        <dbReference type="ARBA" id="ARBA00023224"/>
    </source>
</evidence>
<dbReference type="GO" id="GO:0006935">
    <property type="term" value="P:chemotaxis"/>
    <property type="evidence" value="ECO:0007669"/>
    <property type="project" value="InterPro"/>
</dbReference>
<comment type="similarity">
    <text evidence="5">Belongs to the methyl-accepting chemotaxis (MCP) protein family.</text>
</comment>
<dbReference type="InterPro" id="IPR004089">
    <property type="entry name" value="MCPsignal_dom"/>
</dbReference>
<keyword evidence="2" id="KW-1003">Cell membrane</keyword>
<evidence type="ECO:0000256" key="1">
    <source>
        <dbReference type="ARBA" id="ARBA00004236"/>
    </source>
</evidence>
<keyword evidence="11" id="KW-1185">Reference proteome</keyword>
<proteinExistence type="inferred from homology"/>
<dbReference type="InterPro" id="IPR024478">
    <property type="entry name" value="HlyB_4HB_MCP"/>
</dbReference>
<evidence type="ECO:0000313" key="10">
    <source>
        <dbReference type="EMBL" id="MBE1555296.1"/>
    </source>
</evidence>
<dbReference type="PANTHER" id="PTHR32089">
    <property type="entry name" value="METHYL-ACCEPTING CHEMOTAXIS PROTEIN MCPB"/>
    <property type="match status" value="1"/>
</dbReference>
<evidence type="ECO:0000256" key="2">
    <source>
        <dbReference type="ARBA" id="ARBA00022475"/>
    </source>
</evidence>
<dbReference type="Gene3D" id="6.10.340.10">
    <property type="match status" value="1"/>
</dbReference>
<dbReference type="CDD" id="cd06225">
    <property type="entry name" value="HAMP"/>
    <property type="match status" value="1"/>
</dbReference>
<evidence type="ECO:0000256" key="5">
    <source>
        <dbReference type="ARBA" id="ARBA00029447"/>
    </source>
</evidence>
<dbReference type="Proteomes" id="UP000658225">
    <property type="component" value="Unassembled WGS sequence"/>
</dbReference>
<dbReference type="SMART" id="SM00283">
    <property type="entry name" value="MA"/>
    <property type="match status" value="1"/>
</dbReference>
<organism evidence="10 11">
    <name type="scientific">Sporosarcina limicola</name>
    <dbReference type="NCBI Taxonomy" id="34101"/>
    <lineage>
        <taxon>Bacteria</taxon>
        <taxon>Bacillati</taxon>
        <taxon>Bacillota</taxon>
        <taxon>Bacilli</taxon>
        <taxon>Bacillales</taxon>
        <taxon>Caryophanaceae</taxon>
        <taxon>Sporosarcina</taxon>
    </lineage>
</organism>
<keyword evidence="4 6" id="KW-0807">Transducer</keyword>
<dbReference type="GO" id="GO:0005886">
    <property type="term" value="C:plasma membrane"/>
    <property type="evidence" value="ECO:0007669"/>
    <property type="project" value="UniProtKB-SubCell"/>
</dbReference>
<comment type="subcellular location">
    <subcellularLocation>
        <location evidence="1">Cell membrane</location>
    </subcellularLocation>
</comment>
<gene>
    <name evidence="10" type="ORF">H4683_002401</name>
</gene>
<dbReference type="Pfam" id="PF12729">
    <property type="entry name" value="4HB_MCP_1"/>
    <property type="match status" value="1"/>
</dbReference>
<dbReference type="AlphaFoldDB" id="A0A927MQ32"/>
<dbReference type="InterPro" id="IPR003660">
    <property type="entry name" value="HAMP_dom"/>
</dbReference>
<dbReference type="PROSITE" id="PS50111">
    <property type="entry name" value="CHEMOTAXIS_TRANSDUC_2"/>
    <property type="match status" value="1"/>
</dbReference>
<evidence type="ECO:0000259" key="8">
    <source>
        <dbReference type="PROSITE" id="PS50111"/>
    </source>
</evidence>
<dbReference type="RefSeq" id="WP_192599030.1">
    <property type="nucleotide sequence ID" value="NZ_JADBEL010000012.1"/>
</dbReference>
<dbReference type="Gene3D" id="1.10.287.950">
    <property type="entry name" value="Methyl-accepting chemotaxis protein"/>
    <property type="match status" value="1"/>
</dbReference>
<dbReference type="SMART" id="SM00304">
    <property type="entry name" value="HAMP"/>
    <property type="match status" value="1"/>
</dbReference>
<feature type="domain" description="Methyl-accepting transducer" evidence="8">
    <location>
        <begin position="276"/>
        <end position="512"/>
    </location>
</feature>
<evidence type="ECO:0000256" key="7">
    <source>
        <dbReference type="SAM" id="Phobius"/>
    </source>
</evidence>
<dbReference type="PRINTS" id="PR00260">
    <property type="entry name" value="CHEMTRNSDUCR"/>
</dbReference>
<dbReference type="Pfam" id="PF00015">
    <property type="entry name" value="MCPsignal"/>
    <property type="match status" value="1"/>
</dbReference>
<dbReference type="InterPro" id="IPR004090">
    <property type="entry name" value="Chemotax_Me-accpt_rcpt"/>
</dbReference>
<name>A0A927MQ32_9BACL</name>
<evidence type="ECO:0000259" key="9">
    <source>
        <dbReference type="PROSITE" id="PS50885"/>
    </source>
</evidence>
<dbReference type="SUPFAM" id="SSF58104">
    <property type="entry name" value="Methyl-accepting chemotaxis protein (MCP) signaling domain"/>
    <property type="match status" value="1"/>
</dbReference>
<dbReference type="PROSITE" id="PS50885">
    <property type="entry name" value="HAMP"/>
    <property type="match status" value="1"/>
</dbReference>
<reference evidence="10" key="1">
    <citation type="submission" date="2020-10" db="EMBL/GenBank/DDBJ databases">
        <title>Genomic Encyclopedia of Type Strains, Phase IV (KMG-IV): sequencing the most valuable type-strain genomes for metagenomic binning, comparative biology and taxonomic classification.</title>
        <authorList>
            <person name="Goeker M."/>
        </authorList>
    </citation>
    <scope>NUCLEOTIDE SEQUENCE</scope>
    <source>
        <strain evidence="10">DSM 13886</strain>
    </source>
</reference>
<feature type="transmembrane region" description="Helical" evidence="7">
    <location>
        <begin position="12"/>
        <end position="32"/>
    </location>
</feature>
<dbReference type="GO" id="GO:0004888">
    <property type="term" value="F:transmembrane signaling receptor activity"/>
    <property type="evidence" value="ECO:0007669"/>
    <property type="project" value="InterPro"/>
</dbReference>
<evidence type="ECO:0000256" key="3">
    <source>
        <dbReference type="ARBA" id="ARBA00023136"/>
    </source>
</evidence>
<dbReference type="Pfam" id="PF00672">
    <property type="entry name" value="HAMP"/>
    <property type="match status" value="1"/>
</dbReference>
<dbReference type="EMBL" id="JADBEL010000012">
    <property type="protein sequence ID" value="MBE1555296.1"/>
    <property type="molecule type" value="Genomic_DNA"/>
</dbReference>
<protein>
    <submittedName>
        <fullName evidence="10">Methyl-accepting chemotaxis protein</fullName>
    </submittedName>
</protein>
<keyword evidence="7" id="KW-1133">Transmembrane helix</keyword>
<comment type="caution">
    <text evidence="10">The sequence shown here is derived from an EMBL/GenBank/DDBJ whole genome shotgun (WGS) entry which is preliminary data.</text>
</comment>
<accession>A0A927MQ32</accession>
<feature type="domain" description="HAMP" evidence="9">
    <location>
        <begin position="204"/>
        <end position="257"/>
    </location>
</feature>